<dbReference type="InterPro" id="IPR002110">
    <property type="entry name" value="Ankyrin_rpt"/>
</dbReference>
<dbReference type="Pfam" id="PF01569">
    <property type="entry name" value="PAP2"/>
    <property type="match status" value="1"/>
</dbReference>
<accession>A0ABR2YEW9</accession>
<evidence type="ECO:0000313" key="5">
    <source>
        <dbReference type="Proteomes" id="UP001491310"/>
    </source>
</evidence>
<dbReference type="Gene3D" id="1.10.606.20">
    <property type="match status" value="1"/>
</dbReference>
<keyword evidence="1" id="KW-0040">ANK repeat</keyword>
<protein>
    <recommendedName>
        <fullName evidence="3">Phosphatidic acid phosphatase type 2/haloperoxidase domain-containing protein</fullName>
    </recommendedName>
</protein>
<organism evidence="4 5">
    <name type="scientific">Coccomyxa subellipsoidea</name>
    <dbReference type="NCBI Taxonomy" id="248742"/>
    <lineage>
        <taxon>Eukaryota</taxon>
        <taxon>Viridiplantae</taxon>
        <taxon>Chlorophyta</taxon>
        <taxon>core chlorophytes</taxon>
        <taxon>Trebouxiophyceae</taxon>
        <taxon>Trebouxiophyceae incertae sedis</taxon>
        <taxon>Coccomyxaceae</taxon>
        <taxon>Coccomyxa</taxon>
    </lineage>
</organism>
<gene>
    <name evidence="4" type="ORF">WJX75_001069</name>
</gene>
<dbReference type="InterPro" id="IPR036770">
    <property type="entry name" value="Ankyrin_rpt-contain_sf"/>
</dbReference>
<dbReference type="InterPro" id="IPR036938">
    <property type="entry name" value="PAP2/HPO_sf"/>
</dbReference>
<dbReference type="SMART" id="SM00248">
    <property type="entry name" value="ANK"/>
    <property type="match status" value="2"/>
</dbReference>
<proteinExistence type="predicted"/>
<dbReference type="SUPFAM" id="SSF48317">
    <property type="entry name" value="Acid phosphatase/Vanadium-dependent haloperoxidase"/>
    <property type="match status" value="1"/>
</dbReference>
<dbReference type="PANTHER" id="PTHR34599:SF1">
    <property type="entry name" value="PHOSPHATIDIC ACID PHOSPHATASE TYPE 2_HALOPEROXIDASE DOMAIN-CONTAINING PROTEIN"/>
    <property type="match status" value="1"/>
</dbReference>
<evidence type="ECO:0000259" key="3">
    <source>
        <dbReference type="Pfam" id="PF01569"/>
    </source>
</evidence>
<feature type="repeat" description="ANK" evidence="1">
    <location>
        <begin position="49"/>
        <end position="81"/>
    </location>
</feature>
<feature type="repeat" description="ANK" evidence="1">
    <location>
        <begin position="16"/>
        <end position="48"/>
    </location>
</feature>
<evidence type="ECO:0000256" key="2">
    <source>
        <dbReference type="SAM" id="MobiDB-lite"/>
    </source>
</evidence>
<dbReference type="Gene3D" id="1.25.40.20">
    <property type="entry name" value="Ankyrin repeat-containing domain"/>
    <property type="match status" value="1"/>
</dbReference>
<feature type="region of interest" description="Disordered" evidence="2">
    <location>
        <begin position="105"/>
        <end position="136"/>
    </location>
</feature>
<reference evidence="4 5" key="1">
    <citation type="journal article" date="2024" name="Nat. Commun.">
        <title>Phylogenomics reveals the evolutionary origins of lichenization in chlorophyte algae.</title>
        <authorList>
            <person name="Puginier C."/>
            <person name="Libourel C."/>
            <person name="Otte J."/>
            <person name="Skaloud P."/>
            <person name="Haon M."/>
            <person name="Grisel S."/>
            <person name="Petersen M."/>
            <person name="Berrin J.G."/>
            <person name="Delaux P.M."/>
            <person name="Dal Grande F."/>
            <person name="Keller J."/>
        </authorList>
    </citation>
    <scope>NUCLEOTIDE SEQUENCE [LARGE SCALE GENOMIC DNA]</scope>
    <source>
        <strain evidence="4 5">SAG 216-7</strain>
    </source>
</reference>
<dbReference type="PROSITE" id="PS50297">
    <property type="entry name" value="ANK_REP_REGION"/>
    <property type="match status" value="2"/>
</dbReference>
<dbReference type="EMBL" id="JALJOT010000013">
    <property type="protein sequence ID" value="KAK9903945.1"/>
    <property type="molecule type" value="Genomic_DNA"/>
</dbReference>
<dbReference type="Pfam" id="PF12796">
    <property type="entry name" value="Ank_2"/>
    <property type="match status" value="1"/>
</dbReference>
<sequence>MAAPWLNRACRRQNEDGWTALHEACCSGVAEAIQSLLSRGADVNARCKDSSTPLHKAARCGSKYIVTALLRAGADLKAQDKDGMEPEDVAADDSIARLLQPSSAGRHSFNLPRRSRSSRRPSTSFSSDQPHAREWSVHGEARQVYESRWQHFVSRTKGKKSVGKLTYGDVPWPADEGCSADNLQAILLSGTKEPEERKKRLRSELLRWHPDKFTGHFAHYLAESDRQRTLVRVLFSARNSMAYTLRLAALPLFLLLAIPSEGSILNNTVTDWGDAVLNQTRSLNISHQITARLLALTHLAQYKALTANIDIKVADDRAVAAYAAHHVLSIFYPNSQSNIFDILIQKQTAGLSADQLTAAQNLAVPIASAVVKSRENDGSALWARYAPSPANGPVGKYQFTPNQTYAQYPQLGLSTTPFVIPSVKTYAALTKPYEIPSAQYNADYNETKAYGSKNSSVRSQYQTDTGLLWLSSTGTSTIVGYWNLIAREVVPADLSLLKTAKLLAHLNVASYDAQIVAFYQKFTYQVWRPITAIRQGSYSNEADPTWTPLVVTPFHPDYPSTHSVASGVAQTVLTRWLGTDNATFTVTAEDGKAPPRTFTSLSDGALDSAKSRIYVGAHFPLAIHDGLTLGDKVAEYVFTNLDSTVGWSSVTNSQSGSGNSASAPAPGPEASIAAAVASAPAPGAVTAASVGRRLLAEDLN</sequence>
<dbReference type="PANTHER" id="PTHR34599">
    <property type="entry name" value="PEROXIDASE-RELATED"/>
    <property type="match status" value="1"/>
</dbReference>
<dbReference type="Proteomes" id="UP001491310">
    <property type="component" value="Unassembled WGS sequence"/>
</dbReference>
<dbReference type="InterPro" id="IPR000326">
    <property type="entry name" value="PAP2/HPO"/>
</dbReference>
<keyword evidence="5" id="KW-1185">Reference proteome</keyword>
<evidence type="ECO:0000256" key="1">
    <source>
        <dbReference type="PROSITE-ProRule" id="PRU00023"/>
    </source>
</evidence>
<dbReference type="CDD" id="cd03398">
    <property type="entry name" value="PAP2_haloperoxidase"/>
    <property type="match status" value="1"/>
</dbReference>
<dbReference type="PROSITE" id="PS50088">
    <property type="entry name" value="ANK_REPEAT"/>
    <property type="match status" value="2"/>
</dbReference>
<comment type="caution">
    <text evidence="4">The sequence shown here is derived from an EMBL/GenBank/DDBJ whole genome shotgun (WGS) entry which is preliminary data.</text>
</comment>
<evidence type="ECO:0000313" key="4">
    <source>
        <dbReference type="EMBL" id="KAK9903945.1"/>
    </source>
</evidence>
<dbReference type="InterPro" id="IPR052559">
    <property type="entry name" value="V-haloperoxidase"/>
</dbReference>
<name>A0ABR2YEW9_9CHLO</name>
<dbReference type="SUPFAM" id="SSF48403">
    <property type="entry name" value="Ankyrin repeat"/>
    <property type="match status" value="1"/>
</dbReference>
<feature type="domain" description="Phosphatidic acid phosphatase type 2/haloperoxidase" evidence="3">
    <location>
        <begin position="514"/>
        <end position="630"/>
    </location>
</feature>